<keyword evidence="4 7" id="KW-0808">Transferase</keyword>
<comment type="similarity">
    <text evidence="1">Belongs to the precorrin methyltransferase family.</text>
</comment>
<dbReference type="GO" id="GO:0046026">
    <property type="term" value="F:precorrin-4 C11-methyltransferase activity"/>
    <property type="evidence" value="ECO:0007669"/>
    <property type="project" value="UniProtKB-EC"/>
</dbReference>
<dbReference type="Gene3D" id="3.40.1010.10">
    <property type="entry name" value="Cobalt-precorrin-4 Transmethylase, Domain 1"/>
    <property type="match status" value="1"/>
</dbReference>
<dbReference type="Gene3D" id="3.30.950.10">
    <property type="entry name" value="Methyltransferase, Cobalt-precorrin-4 Transmethylase, Domain 2"/>
    <property type="match status" value="1"/>
</dbReference>
<evidence type="ECO:0000259" key="6">
    <source>
        <dbReference type="Pfam" id="PF00590"/>
    </source>
</evidence>
<dbReference type="InterPro" id="IPR035996">
    <property type="entry name" value="4pyrrol_Methylase_sf"/>
</dbReference>
<dbReference type="EC" id="2.1.1.133" evidence="7"/>
<name>A0A8J7REF3_METVO</name>
<keyword evidence="3 7" id="KW-0489">Methyltransferase</keyword>
<reference evidence="7" key="1">
    <citation type="submission" date="2021-03" db="EMBL/GenBank/DDBJ databases">
        <title>Genomic Encyclopedia of Type Strains, Phase IV (KMG-V): Genome sequencing to study the core and pangenomes of soil and plant-associated prokaryotes.</title>
        <authorList>
            <person name="Whitman W."/>
        </authorList>
    </citation>
    <scope>NUCLEOTIDE SEQUENCE</scope>
    <source>
        <strain evidence="7">C4</strain>
    </source>
</reference>
<dbReference type="OrthoDB" id="6633at2157"/>
<dbReference type="Pfam" id="PF00590">
    <property type="entry name" value="TP_methylase"/>
    <property type="match status" value="1"/>
</dbReference>
<organism evidence="7 8">
    <name type="scientific">Methanococcus voltae</name>
    <dbReference type="NCBI Taxonomy" id="2188"/>
    <lineage>
        <taxon>Archaea</taxon>
        <taxon>Methanobacteriati</taxon>
        <taxon>Methanobacteriota</taxon>
        <taxon>Methanomada group</taxon>
        <taxon>Methanococci</taxon>
        <taxon>Methanococcales</taxon>
        <taxon>Methanococcaceae</taxon>
        <taxon>Methanococcus</taxon>
    </lineage>
</organism>
<dbReference type="InterPro" id="IPR000878">
    <property type="entry name" value="4pyrrol_Mease"/>
</dbReference>
<evidence type="ECO:0000313" key="8">
    <source>
        <dbReference type="Proteomes" id="UP000740329"/>
    </source>
</evidence>
<dbReference type="InterPro" id="IPR006362">
    <property type="entry name" value="Cbl_synth_CobM/CibF"/>
</dbReference>
<dbReference type="EC" id="2.1.1.271" evidence="7"/>
<dbReference type="GO" id="GO:0032259">
    <property type="term" value="P:methylation"/>
    <property type="evidence" value="ECO:0007669"/>
    <property type="project" value="UniProtKB-KW"/>
</dbReference>
<evidence type="ECO:0000256" key="2">
    <source>
        <dbReference type="ARBA" id="ARBA00022573"/>
    </source>
</evidence>
<keyword evidence="2" id="KW-0169">Cobalamin biosynthesis</keyword>
<protein>
    <submittedName>
        <fullName evidence="7">Precorrin-4/cobalt-precorrin-4 C11-methyltransferase</fullName>
        <ecNumber evidence="7">2.1.1.133</ecNumber>
        <ecNumber evidence="7">2.1.1.271</ecNumber>
    </submittedName>
</protein>
<dbReference type="InterPro" id="IPR050161">
    <property type="entry name" value="Siro_Cobalamin_biosynth"/>
</dbReference>
<dbReference type="PANTHER" id="PTHR45790:SF4">
    <property type="entry name" value="COBALT-PRECORRIN-4 C(11)-METHYLTRANSFERASE"/>
    <property type="match status" value="1"/>
</dbReference>
<keyword evidence="5" id="KW-0949">S-adenosyl-L-methionine</keyword>
<comment type="caution">
    <text evidence="7">The sequence shown here is derived from an EMBL/GenBank/DDBJ whole genome shotgun (WGS) entry which is preliminary data.</text>
</comment>
<accession>A0A8J7REF3</accession>
<proteinExistence type="inferred from homology"/>
<dbReference type="InterPro" id="IPR014776">
    <property type="entry name" value="4pyrrole_Mease_sub2"/>
</dbReference>
<dbReference type="GO" id="GO:0009236">
    <property type="term" value="P:cobalamin biosynthetic process"/>
    <property type="evidence" value="ECO:0007669"/>
    <property type="project" value="UniProtKB-KW"/>
</dbReference>
<dbReference type="RefSeq" id="WP_209590056.1">
    <property type="nucleotide sequence ID" value="NZ_JAGGMU010000001.1"/>
</dbReference>
<feature type="domain" description="Tetrapyrrole methylase" evidence="6">
    <location>
        <begin position="3"/>
        <end position="209"/>
    </location>
</feature>
<evidence type="ECO:0000313" key="7">
    <source>
        <dbReference type="EMBL" id="MBP2200669.1"/>
    </source>
</evidence>
<dbReference type="InterPro" id="IPR014777">
    <property type="entry name" value="4pyrrole_Mease_sub1"/>
</dbReference>
<gene>
    <name evidence="7" type="ORF">J3E07_000067</name>
</gene>
<sequence>MNKLTIVGAGSGDKELITVKGAKAIENADIIIYAGSLVNPEVLTYNTSGAQIYNSASMNLEEVIDVIVNGIKENKKVVRVHTGDPSLYGAIKEQIDELEKRNIDVEIIPGVTSLFAAAATLKSELTLPDVSQTVIITRPVGRTPKPSEESLKSLAKHQATMAIYLGTGMIEKVCKELIEGGYPADTAVGVVYHASWEDEKKIIGNLENIAQKVKDEGITKTALIIVGDVLDPKNYTYSKLYDKKFEHEYRKAKFD</sequence>
<evidence type="ECO:0000256" key="5">
    <source>
        <dbReference type="ARBA" id="ARBA00022691"/>
    </source>
</evidence>
<evidence type="ECO:0000256" key="4">
    <source>
        <dbReference type="ARBA" id="ARBA00022679"/>
    </source>
</evidence>
<dbReference type="SUPFAM" id="SSF53790">
    <property type="entry name" value="Tetrapyrrole methylase"/>
    <property type="match status" value="1"/>
</dbReference>
<evidence type="ECO:0000256" key="1">
    <source>
        <dbReference type="ARBA" id="ARBA00005879"/>
    </source>
</evidence>
<dbReference type="EMBL" id="JAGGMV010000001">
    <property type="protein sequence ID" value="MBP2200669.1"/>
    <property type="molecule type" value="Genomic_DNA"/>
</dbReference>
<dbReference type="NCBIfam" id="TIGR01465">
    <property type="entry name" value="cobM_cbiF"/>
    <property type="match status" value="1"/>
</dbReference>
<dbReference type="AlphaFoldDB" id="A0A8J7REF3"/>
<dbReference type="Proteomes" id="UP000740329">
    <property type="component" value="Unassembled WGS sequence"/>
</dbReference>
<dbReference type="PANTHER" id="PTHR45790">
    <property type="entry name" value="SIROHEME SYNTHASE-RELATED"/>
    <property type="match status" value="1"/>
</dbReference>
<evidence type="ECO:0000256" key="3">
    <source>
        <dbReference type="ARBA" id="ARBA00022603"/>
    </source>
</evidence>
<dbReference type="CDD" id="cd11641">
    <property type="entry name" value="Precorrin-4_C11-MT"/>
    <property type="match status" value="1"/>
</dbReference>